<evidence type="ECO:0000313" key="7">
    <source>
        <dbReference type="Proteomes" id="UP000031408"/>
    </source>
</evidence>
<dbReference type="Proteomes" id="UP000031408">
    <property type="component" value="Unassembled WGS sequence"/>
</dbReference>
<dbReference type="OrthoDB" id="9785745at2"/>
<keyword evidence="2" id="KW-0805">Transcription regulation</keyword>
<comment type="similarity">
    <text evidence="1">Belongs to the LysR transcriptional regulatory family.</text>
</comment>
<evidence type="ECO:0000313" key="6">
    <source>
        <dbReference type="EMBL" id="KIC94408.1"/>
    </source>
</evidence>
<keyword evidence="7" id="KW-1185">Reference proteome</keyword>
<dbReference type="SUPFAM" id="SSF46785">
    <property type="entry name" value="Winged helix' DNA-binding domain"/>
    <property type="match status" value="1"/>
</dbReference>
<dbReference type="RefSeq" id="WP_039140169.1">
    <property type="nucleotide sequence ID" value="NZ_JSVC01000013.1"/>
</dbReference>
<dbReference type="Pfam" id="PF00126">
    <property type="entry name" value="HTH_1"/>
    <property type="match status" value="1"/>
</dbReference>
<evidence type="ECO:0000259" key="5">
    <source>
        <dbReference type="PROSITE" id="PS50931"/>
    </source>
</evidence>
<dbReference type="Pfam" id="PF03466">
    <property type="entry name" value="LysR_substrate"/>
    <property type="match status" value="1"/>
</dbReference>
<comment type="caution">
    <text evidence="6">The sequence shown here is derived from an EMBL/GenBank/DDBJ whole genome shotgun (WGS) entry which is preliminary data.</text>
</comment>
<name>A0A0C1LGD8_9BACT</name>
<dbReference type="PANTHER" id="PTHR30126:SF39">
    <property type="entry name" value="HTH-TYPE TRANSCRIPTIONAL REGULATOR CYSL"/>
    <property type="match status" value="1"/>
</dbReference>
<evidence type="ECO:0000256" key="1">
    <source>
        <dbReference type="ARBA" id="ARBA00009437"/>
    </source>
</evidence>
<protein>
    <submittedName>
        <fullName evidence="6">LysR family transcriptional regulator</fullName>
    </submittedName>
</protein>
<evidence type="ECO:0000256" key="2">
    <source>
        <dbReference type="ARBA" id="ARBA00023015"/>
    </source>
</evidence>
<proteinExistence type="inferred from homology"/>
<sequence>MLSTRHEIFIEVASNLSFSKAADVLFISQPAISKHMKALESFYKTTLFERKGNAIQLTDAGHLLFNRLKEARKIQNQLEYELSVLNDQLKAKGQLKLGASTTVALYIIPKILSSFHQKYPEVKISLLNRNTDTITKALIDEDIDIGIVESKRKNSAILYQPFIKDEVVPVCSAKSPIAKKKVLSIHEIRDYPVVLREQGSGTLAALKYNLEKNGIKLSSLNVTVRLAGTEALKNFLREDTSLGFLPKGAILKELRDGDLVALKIENFQIIRDFYFIQRHGTENNDLNKAFIRYCKKAI</sequence>
<keyword evidence="4" id="KW-0804">Transcription</keyword>
<dbReference type="AlphaFoldDB" id="A0A0C1LGD8"/>
<dbReference type="Gene3D" id="3.40.190.290">
    <property type="match status" value="1"/>
</dbReference>
<dbReference type="InterPro" id="IPR036390">
    <property type="entry name" value="WH_DNA-bd_sf"/>
</dbReference>
<reference evidence="6 7" key="1">
    <citation type="submission" date="2014-11" db="EMBL/GenBank/DDBJ databases">
        <title>Genome sequence of Flavihumibacter solisilvae 3-3.</title>
        <authorList>
            <person name="Zhou G."/>
            <person name="Li M."/>
            <person name="Wang G."/>
        </authorList>
    </citation>
    <scope>NUCLEOTIDE SEQUENCE [LARGE SCALE GENOMIC DNA]</scope>
    <source>
        <strain evidence="6 7">3-3</strain>
    </source>
</reference>
<organism evidence="6 7">
    <name type="scientific">Flavihumibacter solisilvae</name>
    <dbReference type="NCBI Taxonomy" id="1349421"/>
    <lineage>
        <taxon>Bacteria</taxon>
        <taxon>Pseudomonadati</taxon>
        <taxon>Bacteroidota</taxon>
        <taxon>Chitinophagia</taxon>
        <taxon>Chitinophagales</taxon>
        <taxon>Chitinophagaceae</taxon>
        <taxon>Flavihumibacter</taxon>
    </lineage>
</organism>
<dbReference type="PANTHER" id="PTHR30126">
    <property type="entry name" value="HTH-TYPE TRANSCRIPTIONAL REGULATOR"/>
    <property type="match status" value="1"/>
</dbReference>
<dbReference type="GO" id="GO:0003700">
    <property type="term" value="F:DNA-binding transcription factor activity"/>
    <property type="evidence" value="ECO:0007669"/>
    <property type="project" value="InterPro"/>
</dbReference>
<evidence type="ECO:0000256" key="4">
    <source>
        <dbReference type="ARBA" id="ARBA00023163"/>
    </source>
</evidence>
<accession>A0A0C1LGD8</accession>
<dbReference type="SUPFAM" id="SSF53850">
    <property type="entry name" value="Periplasmic binding protein-like II"/>
    <property type="match status" value="1"/>
</dbReference>
<feature type="domain" description="HTH lysR-type" evidence="5">
    <location>
        <begin position="1"/>
        <end position="58"/>
    </location>
</feature>
<dbReference type="PROSITE" id="PS50931">
    <property type="entry name" value="HTH_LYSR"/>
    <property type="match status" value="1"/>
</dbReference>
<dbReference type="InterPro" id="IPR005119">
    <property type="entry name" value="LysR_subst-bd"/>
</dbReference>
<gene>
    <name evidence="6" type="ORF">OI18_12395</name>
</gene>
<dbReference type="EMBL" id="JSVC01000013">
    <property type="protein sequence ID" value="KIC94408.1"/>
    <property type="molecule type" value="Genomic_DNA"/>
</dbReference>
<dbReference type="STRING" id="1349421.OI18_12395"/>
<dbReference type="InterPro" id="IPR000847">
    <property type="entry name" value="LysR_HTH_N"/>
</dbReference>
<evidence type="ECO:0000256" key="3">
    <source>
        <dbReference type="ARBA" id="ARBA00023125"/>
    </source>
</evidence>
<dbReference type="Gene3D" id="1.10.10.10">
    <property type="entry name" value="Winged helix-like DNA-binding domain superfamily/Winged helix DNA-binding domain"/>
    <property type="match status" value="1"/>
</dbReference>
<dbReference type="PRINTS" id="PR00039">
    <property type="entry name" value="HTHLYSR"/>
</dbReference>
<keyword evidence="3" id="KW-0238">DNA-binding</keyword>
<dbReference type="GO" id="GO:0000976">
    <property type="term" value="F:transcription cis-regulatory region binding"/>
    <property type="evidence" value="ECO:0007669"/>
    <property type="project" value="TreeGrafter"/>
</dbReference>
<dbReference type="InterPro" id="IPR036388">
    <property type="entry name" value="WH-like_DNA-bd_sf"/>
</dbReference>